<dbReference type="Pfam" id="PF12685">
    <property type="entry name" value="SpoIIIAH"/>
    <property type="match status" value="1"/>
</dbReference>
<evidence type="ECO:0000313" key="2">
    <source>
        <dbReference type="EMBL" id="EEG78330.1"/>
    </source>
</evidence>
<protein>
    <recommendedName>
        <fullName evidence="4">Stage III sporulation protein AH</fullName>
    </recommendedName>
</protein>
<keyword evidence="1" id="KW-1133">Transmembrane helix</keyword>
<dbReference type="AlphaFoldDB" id="C0GE36"/>
<dbReference type="EMBL" id="ACJM01000003">
    <property type="protein sequence ID" value="EEG78330.1"/>
    <property type="molecule type" value="Genomic_DNA"/>
</dbReference>
<gene>
    <name evidence="2" type="ORF">DealDRAFT_0745</name>
</gene>
<evidence type="ECO:0000313" key="3">
    <source>
        <dbReference type="Proteomes" id="UP000006443"/>
    </source>
</evidence>
<dbReference type="RefSeq" id="WP_008514990.1">
    <property type="nucleotide sequence ID" value="NZ_ACJM01000003.1"/>
</dbReference>
<organism evidence="2 3">
    <name type="scientific">Dethiobacter alkaliphilus AHT 1</name>
    <dbReference type="NCBI Taxonomy" id="555088"/>
    <lineage>
        <taxon>Bacteria</taxon>
        <taxon>Bacillati</taxon>
        <taxon>Bacillota</taxon>
        <taxon>Dethiobacteria</taxon>
        <taxon>Dethiobacterales</taxon>
        <taxon>Dethiobacteraceae</taxon>
        <taxon>Dethiobacter</taxon>
    </lineage>
</organism>
<dbReference type="eggNOG" id="ENOG50324N7">
    <property type="taxonomic scope" value="Bacteria"/>
</dbReference>
<feature type="transmembrane region" description="Helical" evidence="1">
    <location>
        <begin position="7"/>
        <end position="24"/>
    </location>
</feature>
<evidence type="ECO:0000256" key="1">
    <source>
        <dbReference type="SAM" id="Phobius"/>
    </source>
</evidence>
<keyword evidence="3" id="KW-1185">Reference proteome</keyword>
<dbReference type="OrthoDB" id="1680784at2"/>
<sequence length="180" mass="20801">MSSSRKLITVAILVVMVVAVWWLADMQDVDRFDISSPAEEDPIVPSVVTDPEPDLENWNIEDFKAFFVEYRLQRDRVRGKEQEMLNQMIDNPNVSEEAKKQAEEQMLKLIDMMEKELLVENMLKAHGFKDAIFFYRDDMVNVVIQAENLSEEEFLQIAEMVSSATGVGIERISVTEHTDR</sequence>
<accession>C0GE36</accession>
<proteinExistence type="predicted"/>
<evidence type="ECO:0008006" key="4">
    <source>
        <dbReference type="Google" id="ProtNLM"/>
    </source>
</evidence>
<keyword evidence="1" id="KW-0472">Membrane</keyword>
<dbReference type="Gene3D" id="1.10.287.4300">
    <property type="entry name" value="Stage III sporulation protein AH-like"/>
    <property type="match status" value="1"/>
</dbReference>
<keyword evidence="1" id="KW-0812">Transmembrane</keyword>
<reference evidence="2 3" key="1">
    <citation type="submission" date="2009-02" db="EMBL/GenBank/DDBJ databases">
        <title>Sequencing of the draft genome and assembly of Dethiobacter alkaliphilus AHT 1.</title>
        <authorList>
            <consortium name="US DOE Joint Genome Institute (JGI-PGF)"/>
            <person name="Lucas S."/>
            <person name="Copeland A."/>
            <person name="Lapidus A."/>
            <person name="Glavina del Rio T."/>
            <person name="Dalin E."/>
            <person name="Tice H."/>
            <person name="Bruce D."/>
            <person name="Goodwin L."/>
            <person name="Pitluck S."/>
            <person name="Larimer F."/>
            <person name="Land M.L."/>
            <person name="Hauser L."/>
            <person name="Muyzer G."/>
        </authorList>
    </citation>
    <scope>NUCLEOTIDE SEQUENCE [LARGE SCALE GENOMIC DNA]</scope>
    <source>
        <strain evidence="2 3">AHT 1</strain>
    </source>
</reference>
<dbReference type="Proteomes" id="UP000006443">
    <property type="component" value="Unassembled WGS sequence"/>
</dbReference>
<dbReference type="InterPro" id="IPR038503">
    <property type="entry name" value="SpoIIIAH_sf"/>
</dbReference>
<dbReference type="STRING" id="555088.DealDRAFT_0745"/>
<dbReference type="InterPro" id="IPR024232">
    <property type="entry name" value="SpoIIIAH"/>
</dbReference>
<name>C0GE36_DETAL</name>
<comment type="caution">
    <text evidence="2">The sequence shown here is derived from an EMBL/GenBank/DDBJ whole genome shotgun (WGS) entry which is preliminary data.</text>
</comment>